<dbReference type="Pfam" id="PF00168">
    <property type="entry name" value="C2"/>
    <property type="match status" value="1"/>
</dbReference>
<dbReference type="PANTHER" id="PTHR32246:SF163">
    <property type="entry name" value="PROTEIN SRC2-LIKE"/>
    <property type="match status" value="1"/>
</dbReference>
<dbReference type="InterPro" id="IPR000008">
    <property type="entry name" value="C2_dom"/>
</dbReference>
<reference evidence="2" key="1">
    <citation type="submission" date="2018-02" db="EMBL/GenBank/DDBJ databases">
        <title>Rhizophora mucronata_Transcriptome.</title>
        <authorList>
            <person name="Meera S.P."/>
            <person name="Sreeshan A."/>
            <person name="Augustine A."/>
        </authorList>
    </citation>
    <scope>NUCLEOTIDE SEQUENCE</scope>
    <source>
        <tissue evidence="2">Leaf</tissue>
    </source>
</reference>
<dbReference type="GO" id="GO:0006952">
    <property type="term" value="P:defense response"/>
    <property type="evidence" value="ECO:0007669"/>
    <property type="project" value="InterPro"/>
</dbReference>
<dbReference type="SMART" id="SM00239">
    <property type="entry name" value="C2"/>
    <property type="match status" value="1"/>
</dbReference>
<dbReference type="InterPro" id="IPR044750">
    <property type="entry name" value="C2_SRC2/BAP"/>
</dbReference>
<accession>A0A2P2LBB3</accession>
<proteinExistence type="predicted"/>
<organism evidence="2">
    <name type="scientific">Rhizophora mucronata</name>
    <name type="common">Asiatic mangrove</name>
    <dbReference type="NCBI Taxonomy" id="61149"/>
    <lineage>
        <taxon>Eukaryota</taxon>
        <taxon>Viridiplantae</taxon>
        <taxon>Streptophyta</taxon>
        <taxon>Embryophyta</taxon>
        <taxon>Tracheophyta</taxon>
        <taxon>Spermatophyta</taxon>
        <taxon>Magnoliopsida</taxon>
        <taxon>eudicotyledons</taxon>
        <taxon>Gunneridae</taxon>
        <taxon>Pentapetalae</taxon>
        <taxon>rosids</taxon>
        <taxon>fabids</taxon>
        <taxon>Malpighiales</taxon>
        <taxon>Rhizophoraceae</taxon>
        <taxon>Rhizophora</taxon>
    </lineage>
</organism>
<dbReference type="SUPFAM" id="SSF49562">
    <property type="entry name" value="C2 domain (Calcium/lipid-binding domain, CaLB)"/>
    <property type="match status" value="1"/>
</dbReference>
<evidence type="ECO:0000313" key="2">
    <source>
        <dbReference type="EMBL" id="MBX15246.1"/>
    </source>
</evidence>
<protein>
    <submittedName>
        <fullName evidence="2">WW domain-binding protein 2-like</fullName>
    </submittedName>
</protein>
<dbReference type="PROSITE" id="PS50004">
    <property type="entry name" value="C2"/>
    <property type="match status" value="1"/>
</dbReference>
<dbReference type="PANTHER" id="PTHR32246">
    <property type="entry name" value="INGRESSION PROTEIN FIC1"/>
    <property type="match status" value="1"/>
</dbReference>
<sequence>MESRLLEISVVSANDLKDVNLFTTMDFYAVVSIKADSCTTQKKKTHVHKDCGPNPTWNFIMEFTVDEAALQQNRLTLKFEIKSDRSFGDKEIGEVHVPIKDLLDSAAAGDGKEHKNVSYSVRTASGKAKGTLNISYKFGDKYNAPPPAEKAKKVQEPIMAYPAGAGYPGSSSAPYPPPGGYAAPPPPPGAYPYPPPGGYPPPPQHAYGGYPAPPPPGYGYPGYPTQPGYGGYPPVVQPQKPKKSGKGNMALGVGAGLLGGLLIGDMISDVGETAAYDAGYDAGFDGGFDF</sequence>
<feature type="domain" description="C2" evidence="1">
    <location>
        <begin position="1"/>
        <end position="114"/>
    </location>
</feature>
<dbReference type="EMBL" id="GGEC01034762">
    <property type="protein sequence ID" value="MBX15246.1"/>
    <property type="molecule type" value="Transcribed_RNA"/>
</dbReference>
<dbReference type="CDD" id="cd04051">
    <property type="entry name" value="C2_SRC2_like"/>
    <property type="match status" value="1"/>
</dbReference>
<dbReference type="InterPro" id="IPR035892">
    <property type="entry name" value="C2_domain_sf"/>
</dbReference>
<dbReference type="AlphaFoldDB" id="A0A2P2LBB3"/>
<name>A0A2P2LBB3_RHIMU</name>
<evidence type="ECO:0000259" key="1">
    <source>
        <dbReference type="PROSITE" id="PS50004"/>
    </source>
</evidence>
<dbReference type="Gene3D" id="2.60.40.150">
    <property type="entry name" value="C2 domain"/>
    <property type="match status" value="1"/>
</dbReference>